<dbReference type="OrthoDB" id="4951845at2759"/>
<dbReference type="Proteomes" id="UP000886595">
    <property type="component" value="Unassembled WGS sequence"/>
</dbReference>
<name>A0A8X7VKK5_BRACI</name>
<protein>
    <submittedName>
        <fullName evidence="1">Uncharacterized protein</fullName>
    </submittedName>
</protein>
<organism evidence="1 2">
    <name type="scientific">Brassica carinata</name>
    <name type="common">Ethiopian mustard</name>
    <name type="synonym">Abyssinian cabbage</name>
    <dbReference type="NCBI Taxonomy" id="52824"/>
    <lineage>
        <taxon>Eukaryota</taxon>
        <taxon>Viridiplantae</taxon>
        <taxon>Streptophyta</taxon>
        <taxon>Embryophyta</taxon>
        <taxon>Tracheophyta</taxon>
        <taxon>Spermatophyta</taxon>
        <taxon>Magnoliopsida</taxon>
        <taxon>eudicotyledons</taxon>
        <taxon>Gunneridae</taxon>
        <taxon>Pentapetalae</taxon>
        <taxon>rosids</taxon>
        <taxon>malvids</taxon>
        <taxon>Brassicales</taxon>
        <taxon>Brassicaceae</taxon>
        <taxon>Brassiceae</taxon>
        <taxon>Brassica</taxon>
    </lineage>
</organism>
<gene>
    <name evidence="1" type="ORF">Bca52824_024491</name>
</gene>
<comment type="caution">
    <text evidence="1">The sequence shown here is derived from an EMBL/GenBank/DDBJ whole genome shotgun (WGS) entry which is preliminary data.</text>
</comment>
<proteinExistence type="predicted"/>
<reference evidence="1 2" key="1">
    <citation type="submission" date="2020-02" db="EMBL/GenBank/DDBJ databases">
        <authorList>
            <person name="Ma Q."/>
            <person name="Huang Y."/>
            <person name="Song X."/>
            <person name="Pei D."/>
        </authorList>
    </citation>
    <scope>NUCLEOTIDE SEQUENCE [LARGE SCALE GENOMIC DNA]</scope>
    <source>
        <strain evidence="1">Sxm20200214</strain>
        <tissue evidence="1">Leaf</tissue>
    </source>
</reference>
<sequence>MARIIPPELPSETAATFTPLQKHVPIVGSLDAVGGANDDEVRMAAAGKLMECLATLEEAFQNSSKGLGFFGGGILAIILHDNLGGFCYKPSLTASTNLCSQ</sequence>
<evidence type="ECO:0000313" key="2">
    <source>
        <dbReference type="Proteomes" id="UP000886595"/>
    </source>
</evidence>
<dbReference type="EMBL" id="JAAMPC010000005">
    <property type="protein sequence ID" value="KAG2312934.1"/>
    <property type="molecule type" value="Genomic_DNA"/>
</dbReference>
<dbReference type="AlphaFoldDB" id="A0A8X7VKK5"/>
<evidence type="ECO:0000313" key="1">
    <source>
        <dbReference type="EMBL" id="KAG2312934.1"/>
    </source>
</evidence>
<accession>A0A8X7VKK5</accession>
<keyword evidence="2" id="KW-1185">Reference proteome</keyword>